<keyword evidence="2" id="KW-1185">Reference proteome</keyword>
<name>A0ACC7MET7_9BURK</name>
<proteinExistence type="predicted"/>
<comment type="caution">
    <text evidence="1">The sequence shown here is derived from an EMBL/GenBank/DDBJ whole genome shotgun (WGS) entry which is preliminary data.</text>
</comment>
<organism evidence="1 2">
    <name type="scientific">Massilia orientalis</name>
    <dbReference type="NCBI Taxonomy" id="3050128"/>
    <lineage>
        <taxon>Bacteria</taxon>
        <taxon>Pseudomonadati</taxon>
        <taxon>Pseudomonadota</taxon>
        <taxon>Betaproteobacteria</taxon>
        <taxon>Burkholderiales</taxon>
        <taxon>Oxalobacteraceae</taxon>
        <taxon>Telluria group</taxon>
        <taxon>Massilia</taxon>
    </lineage>
</organism>
<accession>A0ACC7MET7</accession>
<evidence type="ECO:0000313" key="2">
    <source>
        <dbReference type="Proteomes" id="UP001168096"/>
    </source>
</evidence>
<sequence length="274" mass="30650">MTFLNISSKTRASMARRLASFLEEHTRVQIQHTLANKAIAAIFGHNEHSLSAAIKQQGGIKLDELNDGHTVRLGCAVHGCTRDAAVEVRLFDLYERTDGVRIFDQQDYTCPYLCDEHVAENERGAIGTRAPRDITQYPFSNQHRAQGVTTYRPVEKEAISTSGLVDFGEGWTMAAALKDELITGSRRVKDTFYVRVGSLKTEISISLRRGEFGIEFSQSHVIKTPMQIDGYRTSRPWNDTPGSALRQAITGLTQYYNAATRAGHVPDESWLIPY</sequence>
<dbReference type="EMBL" id="JASNRB020000013">
    <property type="protein sequence ID" value="MFJ1470124.1"/>
    <property type="molecule type" value="Genomic_DNA"/>
</dbReference>
<reference evidence="1" key="1">
    <citation type="submission" date="2024-11" db="EMBL/GenBank/DDBJ databases">
        <title>Description of Massilia orientalis sp. nov., isolated from rhizosphere soil of Ageratina adenophora.</title>
        <authorList>
            <person name="Wang Y."/>
        </authorList>
    </citation>
    <scope>NUCLEOTIDE SEQUENCE</scope>
    <source>
        <strain evidence="1">YIM B02787</strain>
    </source>
</reference>
<dbReference type="Proteomes" id="UP001168096">
    <property type="component" value="Unassembled WGS sequence"/>
</dbReference>
<gene>
    <name evidence="1" type="ORF">QPK29_020630</name>
</gene>
<protein>
    <submittedName>
        <fullName evidence="1">Uncharacterized protein</fullName>
    </submittedName>
</protein>
<evidence type="ECO:0000313" key="1">
    <source>
        <dbReference type="EMBL" id="MFJ1470124.1"/>
    </source>
</evidence>